<protein>
    <submittedName>
        <fullName evidence="1">Uncharacterized protein</fullName>
    </submittedName>
</protein>
<proteinExistence type="predicted"/>
<evidence type="ECO:0000313" key="1">
    <source>
        <dbReference type="EMBL" id="GAI97485.1"/>
    </source>
</evidence>
<sequence>MALCGFNEKMLKALSAFSEGLVEHGLMFRSEKNGETIDQAIKREISDLTRLLADTHRIDDSAKRILTEGIVKYAMGFYLIMRKNDIDDYKEVIGRIGEYFHFMDDKYYSELQGKPDDMQELTELL</sequence>
<organism evidence="1">
    <name type="scientific">marine sediment metagenome</name>
    <dbReference type="NCBI Taxonomy" id="412755"/>
    <lineage>
        <taxon>unclassified sequences</taxon>
        <taxon>metagenomes</taxon>
        <taxon>ecological metagenomes</taxon>
    </lineage>
</organism>
<feature type="non-terminal residue" evidence="1">
    <location>
        <position position="125"/>
    </location>
</feature>
<dbReference type="EMBL" id="BARW01020937">
    <property type="protein sequence ID" value="GAI97485.1"/>
    <property type="molecule type" value="Genomic_DNA"/>
</dbReference>
<dbReference type="AlphaFoldDB" id="X1UC98"/>
<reference evidence="1" key="1">
    <citation type="journal article" date="2014" name="Front. Microbiol.">
        <title>High frequency of phylogenetically diverse reductive dehalogenase-homologous genes in deep subseafloor sedimentary metagenomes.</title>
        <authorList>
            <person name="Kawai M."/>
            <person name="Futagami T."/>
            <person name="Toyoda A."/>
            <person name="Takaki Y."/>
            <person name="Nishi S."/>
            <person name="Hori S."/>
            <person name="Arai W."/>
            <person name="Tsubouchi T."/>
            <person name="Morono Y."/>
            <person name="Uchiyama I."/>
            <person name="Ito T."/>
            <person name="Fujiyama A."/>
            <person name="Inagaki F."/>
            <person name="Takami H."/>
        </authorList>
    </citation>
    <scope>NUCLEOTIDE SEQUENCE</scope>
    <source>
        <strain evidence="1">Expedition CK06-06</strain>
    </source>
</reference>
<name>X1UC98_9ZZZZ</name>
<accession>X1UC98</accession>
<gene>
    <name evidence="1" type="ORF">S12H4_35275</name>
</gene>
<comment type="caution">
    <text evidence="1">The sequence shown here is derived from an EMBL/GenBank/DDBJ whole genome shotgun (WGS) entry which is preliminary data.</text>
</comment>